<dbReference type="GO" id="GO:0005886">
    <property type="term" value="C:plasma membrane"/>
    <property type="evidence" value="ECO:0007669"/>
    <property type="project" value="UniProtKB-SubCell"/>
</dbReference>
<dbReference type="EMBL" id="LKCM01000015">
    <property type="protein sequence ID" value="KPQ45231.1"/>
    <property type="molecule type" value="Genomic_DNA"/>
</dbReference>
<keyword evidence="2" id="KW-1003">Cell membrane</keyword>
<evidence type="ECO:0000256" key="1">
    <source>
        <dbReference type="ARBA" id="ARBA00004651"/>
    </source>
</evidence>
<evidence type="ECO:0000256" key="3">
    <source>
        <dbReference type="ARBA" id="ARBA00022692"/>
    </source>
</evidence>
<sequence length="417" mass="45991">MRFLKKIYNDSLVKNFFYLMMTNLLNLILGFFFWIIVARYYSPDEVGTTSAILSSMSLISMISTLGFHTAFIFYLPRDRINANRIINSCITSSIAASLVFSFIFILGINIWAPVLRSIFNDLKFVILFATVTTVTTISAHISSAFIAGRRSSFHMTKEILFGFFKILPLQMFSVFGAIGIFMAWGIGVMIAVAAGFFLLSLVWKGYLPALMLDSIIKSMAGYSVGNYLAEIFYTLPRLVLPIMIVNLVSAESTGFFYIAMMVGGLLYGIPQSISNSLLAESSDGGELWHKVKKSIKLNAVILFPGVIFFVFFGKFVLNIFNPLYAENASTTLLILTIASLPVSINTLFTAVRNVQKRVSSVIKINAGIAVLTLAFAFPLSRSSGIEGAAFAFLAANSLAAIVVIYKMKNLVHNNENS</sequence>
<evidence type="ECO:0000256" key="4">
    <source>
        <dbReference type="ARBA" id="ARBA00022989"/>
    </source>
</evidence>
<feature type="transmembrane region" description="Helical" evidence="6">
    <location>
        <begin position="362"/>
        <end position="379"/>
    </location>
</feature>
<evidence type="ECO:0000256" key="2">
    <source>
        <dbReference type="ARBA" id="ARBA00022475"/>
    </source>
</evidence>
<feature type="transmembrane region" description="Helical" evidence="6">
    <location>
        <begin position="124"/>
        <end position="147"/>
    </location>
</feature>
<protein>
    <submittedName>
        <fullName evidence="7">Oligosaccharide repeat-containing polymerase</fullName>
    </submittedName>
</protein>
<dbReference type="PANTHER" id="PTHR30250:SF11">
    <property type="entry name" value="O-ANTIGEN TRANSPORTER-RELATED"/>
    <property type="match status" value="1"/>
</dbReference>
<evidence type="ECO:0000313" key="8">
    <source>
        <dbReference type="Proteomes" id="UP000050360"/>
    </source>
</evidence>
<feature type="transmembrane region" description="Helical" evidence="6">
    <location>
        <begin position="186"/>
        <end position="206"/>
    </location>
</feature>
<comment type="subcellular location">
    <subcellularLocation>
        <location evidence="1">Cell membrane</location>
        <topology evidence="1">Multi-pass membrane protein</topology>
    </subcellularLocation>
</comment>
<feature type="transmembrane region" description="Helical" evidence="6">
    <location>
        <begin position="385"/>
        <end position="405"/>
    </location>
</feature>
<dbReference type="PANTHER" id="PTHR30250">
    <property type="entry name" value="PST FAMILY PREDICTED COLANIC ACID TRANSPORTER"/>
    <property type="match status" value="1"/>
</dbReference>
<evidence type="ECO:0000313" key="7">
    <source>
        <dbReference type="EMBL" id="KPQ45231.1"/>
    </source>
</evidence>
<accession>A0A0P8AE61</accession>
<dbReference type="Pfam" id="PF13440">
    <property type="entry name" value="Polysacc_synt_3"/>
    <property type="match status" value="1"/>
</dbReference>
<feature type="transmembrane region" description="Helical" evidence="6">
    <location>
        <begin position="12"/>
        <end position="36"/>
    </location>
</feature>
<dbReference type="AlphaFoldDB" id="A0A0P8AE61"/>
<evidence type="ECO:0000256" key="6">
    <source>
        <dbReference type="SAM" id="Phobius"/>
    </source>
</evidence>
<evidence type="ECO:0000256" key="5">
    <source>
        <dbReference type="ARBA" id="ARBA00023136"/>
    </source>
</evidence>
<feature type="transmembrane region" description="Helical" evidence="6">
    <location>
        <begin position="332"/>
        <end position="350"/>
    </location>
</feature>
<name>A0A0P8AE61_9EURY</name>
<proteinExistence type="predicted"/>
<feature type="transmembrane region" description="Helical" evidence="6">
    <location>
        <begin position="56"/>
        <end position="76"/>
    </location>
</feature>
<feature type="transmembrane region" description="Helical" evidence="6">
    <location>
        <begin position="227"/>
        <end position="248"/>
    </location>
</feature>
<feature type="transmembrane region" description="Helical" evidence="6">
    <location>
        <begin position="88"/>
        <end position="112"/>
    </location>
</feature>
<keyword evidence="5 6" id="KW-0472">Membrane</keyword>
<feature type="transmembrane region" description="Helical" evidence="6">
    <location>
        <begin position="254"/>
        <end position="278"/>
    </location>
</feature>
<gene>
    <name evidence="7" type="ORF">MPEBLZ_00112</name>
</gene>
<dbReference type="Proteomes" id="UP000050360">
    <property type="component" value="Unassembled WGS sequence"/>
</dbReference>
<organism evidence="7 8">
    <name type="scientific">Candidatus Methanoperedens nitratireducens</name>
    <dbReference type="NCBI Taxonomy" id="1392998"/>
    <lineage>
        <taxon>Archaea</taxon>
        <taxon>Methanobacteriati</taxon>
        <taxon>Methanobacteriota</taxon>
        <taxon>Stenosarchaea group</taxon>
        <taxon>Methanomicrobia</taxon>
        <taxon>Methanosarcinales</taxon>
        <taxon>ANME-2 cluster</taxon>
        <taxon>Candidatus Methanoperedentaceae</taxon>
        <taxon>Candidatus Methanoperedens</taxon>
    </lineage>
</organism>
<keyword evidence="4 6" id="KW-1133">Transmembrane helix</keyword>
<comment type="caution">
    <text evidence="7">The sequence shown here is derived from an EMBL/GenBank/DDBJ whole genome shotgun (WGS) entry which is preliminary data.</text>
</comment>
<feature type="transmembrane region" description="Helical" evidence="6">
    <location>
        <begin position="159"/>
        <end position="180"/>
    </location>
</feature>
<reference evidence="7 8" key="1">
    <citation type="submission" date="2015-09" db="EMBL/GenBank/DDBJ databases">
        <title>A metagenomics-based metabolic model of nitrate-dependent anaerobic oxidation of methane by Methanoperedens-like archaea.</title>
        <authorList>
            <person name="Arshad A."/>
            <person name="Speth D.R."/>
            <person name="De Graaf R.M."/>
            <person name="Op Den Camp H.J."/>
            <person name="Jetten M.S."/>
            <person name="Welte C.U."/>
        </authorList>
    </citation>
    <scope>NUCLEOTIDE SEQUENCE [LARGE SCALE GENOMIC DNA]</scope>
</reference>
<feature type="transmembrane region" description="Helical" evidence="6">
    <location>
        <begin position="299"/>
        <end position="320"/>
    </location>
</feature>
<dbReference type="InterPro" id="IPR050833">
    <property type="entry name" value="Poly_Biosynth_Transport"/>
</dbReference>
<keyword evidence="3 6" id="KW-0812">Transmembrane</keyword>